<comment type="caution">
    <text evidence="1">The sequence shown here is derived from an EMBL/GenBank/DDBJ whole genome shotgun (WGS) entry which is preliminary data.</text>
</comment>
<gene>
    <name evidence="1" type="ORF">F2Q69_00062152</name>
</gene>
<protein>
    <recommendedName>
        <fullName evidence="3">Reverse transcriptase zinc-binding domain-containing protein</fullName>
    </recommendedName>
</protein>
<proteinExistence type="predicted"/>
<dbReference type="Proteomes" id="UP000712600">
    <property type="component" value="Unassembled WGS sequence"/>
</dbReference>
<dbReference type="AlphaFoldDB" id="A0A8S9RGE1"/>
<accession>A0A8S9RGE1</accession>
<name>A0A8S9RGE1_BRACR</name>
<evidence type="ECO:0000313" key="1">
    <source>
        <dbReference type="EMBL" id="KAF3571809.1"/>
    </source>
</evidence>
<organism evidence="1 2">
    <name type="scientific">Brassica cretica</name>
    <name type="common">Mustard</name>
    <dbReference type="NCBI Taxonomy" id="69181"/>
    <lineage>
        <taxon>Eukaryota</taxon>
        <taxon>Viridiplantae</taxon>
        <taxon>Streptophyta</taxon>
        <taxon>Embryophyta</taxon>
        <taxon>Tracheophyta</taxon>
        <taxon>Spermatophyta</taxon>
        <taxon>Magnoliopsida</taxon>
        <taxon>eudicotyledons</taxon>
        <taxon>Gunneridae</taxon>
        <taxon>Pentapetalae</taxon>
        <taxon>rosids</taxon>
        <taxon>malvids</taxon>
        <taxon>Brassicales</taxon>
        <taxon>Brassicaceae</taxon>
        <taxon>Brassiceae</taxon>
        <taxon>Brassica</taxon>
    </lineage>
</organism>
<evidence type="ECO:0000313" key="2">
    <source>
        <dbReference type="Proteomes" id="UP000712600"/>
    </source>
</evidence>
<reference evidence="1" key="1">
    <citation type="submission" date="2019-12" db="EMBL/GenBank/DDBJ databases">
        <title>Genome sequencing and annotation of Brassica cretica.</title>
        <authorList>
            <person name="Studholme D.J."/>
            <person name="Sarris P."/>
        </authorList>
    </citation>
    <scope>NUCLEOTIDE SEQUENCE</scope>
    <source>
        <strain evidence="1">PFS-109/04</strain>
        <tissue evidence="1">Leaf</tissue>
    </source>
</reference>
<dbReference type="EMBL" id="QGKX02000095">
    <property type="protein sequence ID" value="KAF3571809.1"/>
    <property type="molecule type" value="Genomic_DNA"/>
</dbReference>
<evidence type="ECO:0008006" key="3">
    <source>
        <dbReference type="Google" id="ProtNLM"/>
    </source>
</evidence>
<sequence>MHSSRLAIRDRLSTGHCTSSWSQPQCCILCGEPDETRDHFFFAWPYTFMVWLKLAENLFGLKPNPDWETALSRLLTGSYDRLTFILLRLALDREIIRQELYRCFLQRRLVLFIPQKVTPDCNYFFRSSTR</sequence>